<organism evidence="2 3">
    <name type="scientific">Diatrype stigma</name>
    <dbReference type="NCBI Taxonomy" id="117547"/>
    <lineage>
        <taxon>Eukaryota</taxon>
        <taxon>Fungi</taxon>
        <taxon>Dikarya</taxon>
        <taxon>Ascomycota</taxon>
        <taxon>Pezizomycotina</taxon>
        <taxon>Sordariomycetes</taxon>
        <taxon>Xylariomycetidae</taxon>
        <taxon>Xylariales</taxon>
        <taxon>Diatrypaceae</taxon>
        <taxon>Diatrype</taxon>
    </lineage>
</organism>
<dbReference type="InterPro" id="IPR051681">
    <property type="entry name" value="Ser/Thr_Kinases-Pseudokinases"/>
</dbReference>
<reference evidence="2 3" key="1">
    <citation type="submission" date="2024-02" db="EMBL/GenBank/DDBJ databases">
        <title>De novo assembly and annotation of 12 fungi associated with fruit tree decline syndrome in Ontario, Canada.</title>
        <authorList>
            <person name="Sulman M."/>
            <person name="Ellouze W."/>
            <person name="Ilyukhin E."/>
        </authorList>
    </citation>
    <scope>NUCLEOTIDE SEQUENCE [LARGE SCALE GENOMIC DNA]</scope>
    <source>
        <strain evidence="2 3">M11/M66-122</strain>
    </source>
</reference>
<dbReference type="PANTHER" id="PTHR44329:SF214">
    <property type="entry name" value="PROTEIN KINASE DOMAIN-CONTAINING PROTEIN"/>
    <property type="match status" value="1"/>
</dbReference>
<evidence type="ECO:0000259" key="1">
    <source>
        <dbReference type="PROSITE" id="PS50011"/>
    </source>
</evidence>
<dbReference type="AlphaFoldDB" id="A0AAN9YVZ9"/>
<protein>
    <recommendedName>
        <fullName evidence="1">Protein kinase domain-containing protein</fullName>
    </recommendedName>
</protein>
<dbReference type="SUPFAM" id="SSF56112">
    <property type="entry name" value="Protein kinase-like (PK-like)"/>
    <property type="match status" value="1"/>
</dbReference>
<dbReference type="InterPro" id="IPR011009">
    <property type="entry name" value="Kinase-like_dom_sf"/>
</dbReference>
<sequence>MNLSSKVIEEVVHPTAAFIQRSSSSIRSDNTAQTTNIDTWEESPLNPKNRIDSLEIPSKSLWRVDGCGGLATQYFVVPLFLPNPPPIRLDVYVEDPELPPLSRQLELNTAFHTKDSDRLSRLAITRHIVRTLKLWTEARFQDSEAFELFYKTVPFGSRLVFENLSLDIRKIKVRLGVNHNLERKLLSISALGRLWGSNFRFPGVVDLFDLSVERILHDSVCLVRIDGQLFIFKALTSHAKYLYHELKTLCTIEPHPNIIARPVHVVRKACQFGAKKAVIGFTTIYHPKGSLRDILPQLRIHGRLRPSDQIKWSLQIVDALEHLRSTSNTYYPDLRLDNLVLSDKSDVVMVDFEQRGVWCEFAAPEVNAIEYIRLIATEDRVPYDVREVYLKRLKHLVPDYDDLDTNIYTNPEHGYTIPWVALSSAEQEAAEVYMLGRVLWCIFEGVSGPQKAAVWQSYRWESHLEFPEYDRTPLKMRTLIDWCTRGRRETLGSRVTRQCSRLILCNNYGAREQNEDNVRDAARQFWLEELEVAERFLDLRNTERSRGKWKENYFGRPSLKEVLAALQAYQVEASQQVTVGTTSG</sequence>
<dbReference type="GO" id="GO:0005524">
    <property type="term" value="F:ATP binding"/>
    <property type="evidence" value="ECO:0007669"/>
    <property type="project" value="InterPro"/>
</dbReference>
<dbReference type="EMBL" id="JAKJXP020000005">
    <property type="protein sequence ID" value="KAK7756692.1"/>
    <property type="molecule type" value="Genomic_DNA"/>
</dbReference>
<name>A0AAN9YVZ9_9PEZI</name>
<evidence type="ECO:0000313" key="3">
    <source>
        <dbReference type="Proteomes" id="UP001320420"/>
    </source>
</evidence>
<dbReference type="PROSITE" id="PS50011">
    <property type="entry name" value="PROTEIN_KINASE_DOM"/>
    <property type="match status" value="1"/>
</dbReference>
<dbReference type="Proteomes" id="UP001320420">
    <property type="component" value="Unassembled WGS sequence"/>
</dbReference>
<evidence type="ECO:0000313" key="2">
    <source>
        <dbReference type="EMBL" id="KAK7756692.1"/>
    </source>
</evidence>
<dbReference type="Gene3D" id="1.10.510.10">
    <property type="entry name" value="Transferase(Phosphotransferase) domain 1"/>
    <property type="match status" value="1"/>
</dbReference>
<comment type="caution">
    <text evidence="2">The sequence shown here is derived from an EMBL/GenBank/DDBJ whole genome shotgun (WGS) entry which is preliminary data.</text>
</comment>
<dbReference type="GO" id="GO:0004674">
    <property type="term" value="F:protein serine/threonine kinase activity"/>
    <property type="evidence" value="ECO:0007669"/>
    <property type="project" value="TreeGrafter"/>
</dbReference>
<accession>A0AAN9YVZ9</accession>
<keyword evidence="3" id="KW-1185">Reference proteome</keyword>
<gene>
    <name evidence="2" type="ORF">SLS62_001133</name>
</gene>
<dbReference type="InterPro" id="IPR000719">
    <property type="entry name" value="Prot_kinase_dom"/>
</dbReference>
<proteinExistence type="predicted"/>
<feature type="domain" description="Protein kinase" evidence="1">
    <location>
        <begin position="180"/>
        <end position="570"/>
    </location>
</feature>
<dbReference type="PANTHER" id="PTHR44329">
    <property type="entry name" value="SERINE/THREONINE-PROTEIN KINASE TNNI3K-RELATED"/>
    <property type="match status" value="1"/>
</dbReference>